<dbReference type="EMBL" id="BAAAEU010000023">
    <property type="protein sequence ID" value="GAA0718606.1"/>
    <property type="molecule type" value="Genomic_DNA"/>
</dbReference>
<reference evidence="4" key="1">
    <citation type="journal article" date="2019" name="Int. J. Syst. Evol. Microbiol.">
        <title>The Global Catalogue of Microorganisms (GCM) 10K type strain sequencing project: providing services to taxonomists for standard genome sequencing and annotation.</title>
        <authorList>
            <consortium name="The Broad Institute Genomics Platform"/>
            <consortium name="The Broad Institute Genome Sequencing Center for Infectious Disease"/>
            <person name="Wu L."/>
            <person name="Ma J."/>
        </authorList>
    </citation>
    <scope>NUCLEOTIDE SEQUENCE [LARGE SCALE GENOMIC DNA]</scope>
    <source>
        <strain evidence="4">JCM 15421</strain>
    </source>
</reference>
<organism evidence="3 4">
    <name type="scientific">Dokdonella soli</name>
    <dbReference type="NCBI Taxonomy" id="529810"/>
    <lineage>
        <taxon>Bacteria</taxon>
        <taxon>Pseudomonadati</taxon>
        <taxon>Pseudomonadota</taxon>
        <taxon>Gammaproteobacteria</taxon>
        <taxon>Lysobacterales</taxon>
        <taxon>Rhodanobacteraceae</taxon>
        <taxon>Dokdonella</taxon>
    </lineage>
</organism>
<feature type="region of interest" description="Disordered" evidence="1">
    <location>
        <begin position="381"/>
        <end position="400"/>
    </location>
</feature>
<accession>A0ABP3TVP9</accession>
<gene>
    <name evidence="3" type="ORF">GCM10009105_26320</name>
</gene>
<evidence type="ECO:0000256" key="1">
    <source>
        <dbReference type="SAM" id="MobiDB-lite"/>
    </source>
</evidence>
<name>A0ABP3TVP9_9GAMM</name>
<evidence type="ECO:0000313" key="3">
    <source>
        <dbReference type="EMBL" id="GAA0718606.1"/>
    </source>
</evidence>
<dbReference type="Pfam" id="PF05960">
    <property type="entry name" value="DUF885"/>
    <property type="match status" value="1"/>
</dbReference>
<keyword evidence="2" id="KW-0732">Signal</keyword>
<sequence>MLPNLLKPTVLSVATVMIAAGLMQSVHAGDDVATRVKALNALLAEQWQYQMKESPEFATMLGDYRYNDKWSDVSLAHVAQQKKDAEGFLKRFEAIDTRGFGEQDRLNQQLMVRQLKDGLKAVDLKLYEMPIDQFGGAHLQLAQFVSAVPLDSTKHYEDYLARLKQVPHLVDQLIDVLRQGEKDRLMPPRFLLEKVIGQCRSIAEPAGEASAFGMSVAKFPDSVPEADRKRLHDAIVKAVDSEVRPAYRKLADFVEKDYAPKGRNEPGLWALPNGAERYRFAVEQMTTTTMDPEAIHQLGLAEVKRIEADQSAIAVKLGYKDLKAMREALKTDPKVHAASRQQIVDLYTKYIKQMQPKLPELFGLLPKTKVEVLPTQEYREKEASAAEYNQGTPDGSRPGRVYVNTGDFKNRSLLTIESTAYHEGVPGHHMQISIAQTLPGLPPFRQQAGYTAYIEGWALYSERLGKEVGFYQDPLNDYGRLSDELLRADRLVLDTGVHFKHWTREQMVDFFREHSSQDEPDIQAETDRYISTPGQALAYKLGQLKILELRERAKKELGDRFDIRAFHDEILNGGALPLDVLDARVTAWITATKAATSVAHAS</sequence>
<keyword evidence="4" id="KW-1185">Reference proteome</keyword>
<comment type="caution">
    <text evidence="3">The sequence shown here is derived from an EMBL/GenBank/DDBJ whole genome shotgun (WGS) entry which is preliminary data.</text>
</comment>
<dbReference type="PANTHER" id="PTHR33361">
    <property type="entry name" value="GLR0591 PROTEIN"/>
    <property type="match status" value="1"/>
</dbReference>
<evidence type="ECO:0000313" key="4">
    <source>
        <dbReference type="Proteomes" id="UP001501523"/>
    </source>
</evidence>
<dbReference type="InterPro" id="IPR010281">
    <property type="entry name" value="DUF885"/>
</dbReference>
<evidence type="ECO:0000256" key="2">
    <source>
        <dbReference type="SAM" id="SignalP"/>
    </source>
</evidence>
<dbReference type="PANTHER" id="PTHR33361:SF16">
    <property type="entry name" value="DUF885 DOMAIN-CONTAINING PROTEIN"/>
    <property type="match status" value="1"/>
</dbReference>
<feature type="signal peptide" evidence="2">
    <location>
        <begin position="1"/>
        <end position="28"/>
    </location>
</feature>
<protein>
    <submittedName>
        <fullName evidence="3">DUF885 domain-containing protein</fullName>
    </submittedName>
</protein>
<dbReference type="Proteomes" id="UP001501523">
    <property type="component" value="Unassembled WGS sequence"/>
</dbReference>
<proteinExistence type="predicted"/>
<feature type="chain" id="PRO_5047082982" evidence="2">
    <location>
        <begin position="29"/>
        <end position="602"/>
    </location>
</feature>